<keyword evidence="4" id="KW-1185">Reference proteome</keyword>
<evidence type="ECO:0000256" key="1">
    <source>
        <dbReference type="ARBA" id="ARBA00022614"/>
    </source>
</evidence>
<dbReference type="SMART" id="SM00369">
    <property type="entry name" value="LRR_TYP"/>
    <property type="match status" value="4"/>
</dbReference>
<dbReference type="PANTHER" id="PTHR45712:SF22">
    <property type="entry name" value="INSULIN-LIKE GROWTH FACTOR-BINDING PROTEIN COMPLEX ACID LABILE SUBUNIT"/>
    <property type="match status" value="1"/>
</dbReference>
<reference evidence="3 4" key="1">
    <citation type="journal article" date="2019" name="Sci. Rep.">
        <title>Orb-weaving spider Araneus ventricosus genome elucidates the spidroin gene catalogue.</title>
        <authorList>
            <person name="Kono N."/>
            <person name="Nakamura H."/>
            <person name="Ohtoshi R."/>
            <person name="Moran D.A.P."/>
            <person name="Shinohara A."/>
            <person name="Yoshida Y."/>
            <person name="Fujiwara M."/>
            <person name="Mori M."/>
            <person name="Tomita M."/>
            <person name="Arakawa K."/>
        </authorList>
    </citation>
    <scope>NUCLEOTIDE SEQUENCE [LARGE SCALE GENOMIC DNA]</scope>
</reference>
<keyword evidence="2" id="KW-0677">Repeat</keyword>
<dbReference type="InterPro" id="IPR003591">
    <property type="entry name" value="Leu-rich_rpt_typical-subtyp"/>
</dbReference>
<sequence length="280" mass="31840">GTENVIIFDLSYNQLKALPQNLFNSWKKLNKVSLTSNQLLHVDQLFAVARPKFIFLDHNNLTDLDSILHPNMSEAQTLLLSYNPFSKITENSFNGKVKNAAFLYMDHCLIREFDASHFKDLSVLSTLDLSYNLIENVTNQTIHFGSDHGTGLELIFIGNKIQEFNVDLTYKVKHLNLNKNLLTSVSRSLRYSQVLDVNMAENRIETLGPEDFHGVQGIQNVDLQGNLISKVDTLTFKGIRRDLVHMDLSRNRIRSLQGCVQNLYLLTSLNLTGNMIEVSL</sequence>
<comment type="caution">
    <text evidence="3">The sequence shown here is derived from an EMBL/GenBank/DDBJ whole genome shotgun (WGS) entry which is preliminary data.</text>
</comment>
<feature type="non-terminal residue" evidence="3">
    <location>
        <position position="1"/>
    </location>
</feature>
<name>A0A4Y2U7F9_ARAVE</name>
<dbReference type="EMBL" id="BGPR01034272">
    <property type="protein sequence ID" value="GBO08582.1"/>
    <property type="molecule type" value="Genomic_DNA"/>
</dbReference>
<organism evidence="3 4">
    <name type="scientific">Araneus ventricosus</name>
    <name type="common">Orbweaver spider</name>
    <name type="synonym">Epeira ventricosa</name>
    <dbReference type="NCBI Taxonomy" id="182803"/>
    <lineage>
        <taxon>Eukaryota</taxon>
        <taxon>Metazoa</taxon>
        <taxon>Ecdysozoa</taxon>
        <taxon>Arthropoda</taxon>
        <taxon>Chelicerata</taxon>
        <taxon>Arachnida</taxon>
        <taxon>Araneae</taxon>
        <taxon>Araneomorphae</taxon>
        <taxon>Entelegynae</taxon>
        <taxon>Araneoidea</taxon>
        <taxon>Araneidae</taxon>
        <taxon>Araneus</taxon>
    </lineage>
</organism>
<dbReference type="AlphaFoldDB" id="A0A4Y2U7F9"/>
<dbReference type="GO" id="GO:0005615">
    <property type="term" value="C:extracellular space"/>
    <property type="evidence" value="ECO:0007669"/>
    <property type="project" value="TreeGrafter"/>
</dbReference>
<proteinExistence type="predicted"/>
<dbReference type="SUPFAM" id="SSF52058">
    <property type="entry name" value="L domain-like"/>
    <property type="match status" value="1"/>
</dbReference>
<dbReference type="Pfam" id="PF13855">
    <property type="entry name" value="LRR_8"/>
    <property type="match status" value="1"/>
</dbReference>
<protein>
    <recommendedName>
        <fullName evidence="5">Chaoptin</fullName>
    </recommendedName>
</protein>
<evidence type="ECO:0000256" key="2">
    <source>
        <dbReference type="ARBA" id="ARBA00022737"/>
    </source>
</evidence>
<accession>A0A4Y2U7F9</accession>
<dbReference type="InterPro" id="IPR001611">
    <property type="entry name" value="Leu-rich_rpt"/>
</dbReference>
<dbReference type="InterPro" id="IPR050333">
    <property type="entry name" value="SLRP"/>
</dbReference>
<gene>
    <name evidence="3" type="ORF">AVEN_239170_1</name>
</gene>
<evidence type="ECO:0008006" key="5">
    <source>
        <dbReference type="Google" id="ProtNLM"/>
    </source>
</evidence>
<evidence type="ECO:0000313" key="4">
    <source>
        <dbReference type="Proteomes" id="UP000499080"/>
    </source>
</evidence>
<dbReference type="InterPro" id="IPR032675">
    <property type="entry name" value="LRR_dom_sf"/>
</dbReference>
<dbReference type="Proteomes" id="UP000499080">
    <property type="component" value="Unassembled WGS sequence"/>
</dbReference>
<evidence type="ECO:0000313" key="3">
    <source>
        <dbReference type="EMBL" id="GBO08582.1"/>
    </source>
</evidence>
<dbReference type="PANTHER" id="PTHR45712">
    <property type="entry name" value="AGAP008170-PA"/>
    <property type="match status" value="1"/>
</dbReference>
<dbReference type="Gene3D" id="3.80.10.10">
    <property type="entry name" value="Ribonuclease Inhibitor"/>
    <property type="match status" value="3"/>
</dbReference>
<dbReference type="OrthoDB" id="6420355at2759"/>
<keyword evidence="1" id="KW-0433">Leucine-rich repeat</keyword>